<evidence type="ECO:0000259" key="1">
    <source>
        <dbReference type="Pfam" id="PF12680"/>
    </source>
</evidence>
<reference evidence="2 3" key="1">
    <citation type="submission" date="2024-09" db="EMBL/GenBank/DDBJ databases">
        <authorList>
            <person name="Sun Q."/>
            <person name="Mori K."/>
        </authorList>
    </citation>
    <scope>NUCLEOTIDE SEQUENCE [LARGE SCALE GENOMIC DNA]</scope>
    <source>
        <strain evidence="2 3">TBRC 2205</strain>
    </source>
</reference>
<name>A0ABV6NZI4_9ACTN</name>
<protein>
    <submittedName>
        <fullName evidence="2">Nuclear transport factor 2 family protein</fullName>
    </submittedName>
</protein>
<dbReference type="InterPro" id="IPR032710">
    <property type="entry name" value="NTF2-like_dom_sf"/>
</dbReference>
<feature type="domain" description="SnoaL-like" evidence="1">
    <location>
        <begin position="24"/>
        <end position="118"/>
    </location>
</feature>
<organism evidence="2 3">
    <name type="scientific">Plantactinospora siamensis</name>
    <dbReference type="NCBI Taxonomy" id="555372"/>
    <lineage>
        <taxon>Bacteria</taxon>
        <taxon>Bacillati</taxon>
        <taxon>Actinomycetota</taxon>
        <taxon>Actinomycetes</taxon>
        <taxon>Micromonosporales</taxon>
        <taxon>Micromonosporaceae</taxon>
        <taxon>Plantactinospora</taxon>
    </lineage>
</organism>
<dbReference type="Pfam" id="PF12680">
    <property type="entry name" value="SnoaL_2"/>
    <property type="match status" value="1"/>
</dbReference>
<dbReference type="RefSeq" id="WP_377340676.1">
    <property type="nucleotide sequence ID" value="NZ_JBHLUE010000016.1"/>
</dbReference>
<proteinExistence type="predicted"/>
<dbReference type="SUPFAM" id="SSF54427">
    <property type="entry name" value="NTF2-like"/>
    <property type="match status" value="1"/>
</dbReference>
<comment type="caution">
    <text evidence="2">The sequence shown here is derived from an EMBL/GenBank/DDBJ whole genome shotgun (WGS) entry which is preliminary data.</text>
</comment>
<keyword evidence="3" id="KW-1185">Reference proteome</keyword>
<sequence>MTPTEAFHRMRAQWLSNTPTFDGDLMAEDVVVETPFAPPGRPRRLVGRAANVARAEVGRAALPVRFDDCRHVMIHETTDPEVIVVEYELVGTHTGTGVTASAPFIGVLRMRDGRIAHWREYQDHAAIAAAVSQPTG</sequence>
<gene>
    <name evidence="2" type="ORF">ACFFHU_18860</name>
</gene>
<dbReference type="InterPro" id="IPR037401">
    <property type="entry name" value="SnoaL-like"/>
</dbReference>
<evidence type="ECO:0000313" key="2">
    <source>
        <dbReference type="EMBL" id="MFC0566188.1"/>
    </source>
</evidence>
<dbReference type="Gene3D" id="3.10.450.50">
    <property type="match status" value="1"/>
</dbReference>
<evidence type="ECO:0000313" key="3">
    <source>
        <dbReference type="Proteomes" id="UP001589894"/>
    </source>
</evidence>
<dbReference type="Proteomes" id="UP001589894">
    <property type="component" value="Unassembled WGS sequence"/>
</dbReference>
<dbReference type="EMBL" id="JBHLUE010000016">
    <property type="protein sequence ID" value="MFC0566188.1"/>
    <property type="molecule type" value="Genomic_DNA"/>
</dbReference>
<accession>A0ABV6NZI4</accession>